<accession>A0A931EZ64</accession>
<comment type="similarity">
    <text evidence="1">Belongs to the AB hydrolase superfamily.</text>
</comment>
<keyword evidence="3" id="KW-1133">Transmembrane helix</keyword>
<evidence type="ECO:0000256" key="2">
    <source>
        <dbReference type="ARBA" id="ARBA00022801"/>
    </source>
</evidence>
<dbReference type="InterPro" id="IPR022742">
    <property type="entry name" value="Hydrolase_4"/>
</dbReference>
<dbReference type="Pfam" id="PF12146">
    <property type="entry name" value="Hydrolase_4"/>
    <property type="match status" value="1"/>
</dbReference>
<feature type="domain" description="Serine aminopeptidase S33" evidence="4">
    <location>
        <begin position="73"/>
        <end position="181"/>
    </location>
</feature>
<evidence type="ECO:0000313" key="6">
    <source>
        <dbReference type="Proteomes" id="UP000605361"/>
    </source>
</evidence>
<comment type="caution">
    <text evidence="5">The sequence shown here is derived from an EMBL/GenBank/DDBJ whole genome shotgun (WGS) entry which is preliminary data.</text>
</comment>
<dbReference type="PANTHER" id="PTHR22946:SF9">
    <property type="entry name" value="POLYKETIDE TRANSFERASE AF380"/>
    <property type="match status" value="1"/>
</dbReference>
<dbReference type="Proteomes" id="UP000605361">
    <property type="component" value="Unassembled WGS sequence"/>
</dbReference>
<feature type="transmembrane region" description="Helical" evidence="3">
    <location>
        <begin position="284"/>
        <end position="305"/>
    </location>
</feature>
<dbReference type="GO" id="GO:0052689">
    <property type="term" value="F:carboxylic ester hydrolase activity"/>
    <property type="evidence" value="ECO:0007669"/>
    <property type="project" value="UniProtKB-ARBA"/>
</dbReference>
<name>A0A931EZ64_9ACTN</name>
<dbReference type="EMBL" id="JADOGI010000057">
    <property type="protein sequence ID" value="MBF8188030.1"/>
    <property type="molecule type" value="Genomic_DNA"/>
</dbReference>
<evidence type="ECO:0000256" key="3">
    <source>
        <dbReference type="SAM" id="Phobius"/>
    </source>
</evidence>
<dbReference type="AlphaFoldDB" id="A0A931EZ64"/>
<evidence type="ECO:0000313" key="5">
    <source>
        <dbReference type="EMBL" id="MBF8188030.1"/>
    </source>
</evidence>
<keyword evidence="6" id="KW-1185">Reference proteome</keyword>
<keyword evidence="3" id="KW-0472">Membrane</keyword>
<keyword evidence="2 5" id="KW-0378">Hydrolase</keyword>
<sequence length="309" mass="32338">MTRWGGSLLLVALLAAGFLLVGLGAENWGGPPRRDVEIAGRIPATVFMPGQPPPGHPAIGFTLPRPAGQRPPVVVIAHGHSADREMMSPIARSLARAGYAVLAFDIAGHGASRTPFSVTPFASEPDRLRADLKAVVDWLGAYPYVDGKRVLLMGHSLGAALVMDFASRDPRPVATVALSGSVNPALAGPLRPRNALFLVAAGDAQPIHEETMGTARQLAGVTPEEGRTYGDPGAGQAVRRSLVPGTDHMTVLYSDTAFREAVAWMDTSAGNPARRPPGLDDPRLALSAWYLPCVLVLMAGLGFAAGRAA</sequence>
<feature type="non-terminal residue" evidence="5">
    <location>
        <position position="309"/>
    </location>
</feature>
<dbReference type="RefSeq" id="WP_195896983.1">
    <property type="nucleotide sequence ID" value="NZ_JADOGI010000057.1"/>
</dbReference>
<dbReference type="InterPro" id="IPR050261">
    <property type="entry name" value="FrsA_esterase"/>
</dbReference>
<keyword evidence="3" id="KW-0812">Transmembrane</keyword>
<organism evidence="5 6">
    <name type="scientific">Nonomuraea cypriaca</name>
    <dbReference type="NCBI Taxonomy" id="1187855"/>
    <lineage>
        <taxon>Bacteria</taxon>
        <taxon>Bacillati</taxon>
        <taxon>Actinomycetota</taxon>
        <taxon>Actinomycetes</taxon>
        <taxon>Streptosporangiales</taxon>
        <taxon>Streptosporangiaceae</taxon>
        <taxon>Nonomuraea</taxon>
    </lineage>
</organism>
<gene>
    <name evidence="5" type="ORF">ITP53_20275</name>
</gene>
<dbReference type="Gene3D" id="3.40.50.1820">
    <property type="entry name" value="alpha/beta hydrolase"/>
    <property type="match status" value="1"/>
</dbReference>
<dbReference type="SUPFAM" id="SSF53474">
    <property type="entry name" value="alpha/beta-Hydrolases"/>
    <property type="match status" value="1"/>
</dbReference>
<dbReference type="InterPro" id="IPR029058">
    <property type="entry name" value="AB_hydrolase_fold"/>
</dbReference>
<protein>
    <submittedName>
        <fullName evidence="5">Alpha/beta fold hydrolase</fullName>
    </submittedName>
</protein>
<evidence type="ECO:0000256" key="1">
    <source>
        <dbReference type="ARBA" id="ARBA00008645"/>
    </source>
</evidence>
<reference evidence="5" key="1">
    <citation type="submission" date="2020-11" db="EMBL/GenBank/DDBJ databases">
        <title>Whole-genome analyses of Nonomuraea sp. K274.</title>
        <authorList>
            <person name="Veyisoglu A."/>
        </authorList>
    </citation>
    <scope>NUCLEOTIDE SEQUENCE</scope>
    <source>
        <strain evidence="5">K274</strain>
    </source>
</reference>
<dbReference type="PANTHER" id="PTHR22946">
    <property type="entry name" value="DIENELACTONE HYDROLASE DOMAIN-CONTAINING PROTEIN-RELATED"/>
    <property type="match status" value="1"/>
</dbReference>
<evidence type="ECO:0000259" key="4">
    <source>
        <dbReference type="Pfam" id="PF12146"/>
    </source>
</evidence>
<proteinExistence type="inferred from homology"/>